<keyword evidence="2" id="KW-1185">Reference proteome</keyword>
<keyword evidence="1" id="KW-0378">Hydrolase</keyword>
<evidence type="ECO:0000313" key="2">
    <source>
        <dbReference type="Proteomes" id="UP000279275"/>
    </source>
</evidence>
<accession>A0A3M2KU17</accession>
<dbReference type="InterPro" id="IPR015797">
    <property type="entry name" value="NUDIX_hydrolase-like_dom_sf"/>
</dbReference>
<evidence type="ECO:0000313" key="1">
    <source>
        <dbReference type="EMBL" id="RMI28454.1"/>
    </source>
</evidence>
<dbReference type="EMBL" id="RFFH01000021">
    <property type="protein sequence ID" value="RMI28454.1"/>
    <property type="molecule type" value="Genomic_DNA"/>
</dbReference>
<comment type="caution">
    <text evidence="1">The sequence shown here is derived from an EMBL/GenBank/DDBJ whole genome shotgun (WGS) entry which is preliminary data.</text>
</comment>
<name>A0A3M2KU17_9NOCA</name>
<dbReference type="Proteomes" id="UP000279275">
    <property type="component" value="Unassembled WGS sequence"/>
</dbReference>
<gene>
    <name evidence="1" type="ORF">EBN03_29970</name>
</gene>
<proteinExistence type="predicted"/>
<protein>
    <submittedName>
        <fullName evidence="1">NUDIX hydrolase</fullName>
    </submittedName>
</protein>
<dbReference type="SUPFAM" id="SSF55811">
    <property type="entry name" value="Nudix"/>
    <property type="match status" value="1"/>
</dbReference>
<dbReference type="CDD" id="cd02883">
    <property type="entry name" value="NUDIX_Hydrolase"/>
    <property type="match status" value="1"/>
</dbReference>
<organism evidence="1 2">
    <name type="scientific">Nocardia stercoris</name>
    <dbReference type="NCBI Taxonomy" id="2483361"/>
    <lineage>
        <taxon>Bacteria</taxon>
        <taxon>Bacillati</taxon>
        <taxon>Actinomycetota</taxon>
        <taxon>Actinomycetes</taxon>
        <taxon>Mycobacteriales</taxon>
        <taxon>Nocardiaceae</taxon>
        <taxon>Nocardia</taxon>
    </lineage>
</organism>
<dbReference type="Gene3D" id="3.90.79.10">
    <property type="entry name" value="Nucleoside Triphosphate Pyrophosphohydrolase"/>
    <property type="match status" value="1"/>
</dbReference>
<reference evidence="1 2" key="1">
    <citation type="submission" date="2018-10" db="EMBL/GenBank/DDBJ databases">
        <title>Isolation from cow dung.</title>
        <authorList>
            <person name="Ling L."/>
        </authorList>
    </citation>
    <scope>NUCLEOTIDE SEQUENCE [LARGE SCALE GENOMIC DNA]</scope>
    <source>
        <strain evidence="1 2">NEAU-LL90</strain>
    </source>
</reference>
<dbReference type="AlphaFoldDB" id="A0A3M2KU17"/>
<sequence length="226" mass="24797">MSEYWRLTSMRNPTLFNGPLVRSHGVSWESDSCVVSWSRSNYAHYLWRHAPGNSPDRPYARAVYVSVVARTDDGSLVLGRMATETSSPGRIQLPGGNVVPPITDDDLTEDAVRRHAACEFREEVGVELDPEALRLWAIKVGGAGDIGVFYLADLGSAELLRRAFDEHIAQHDGPPEFTSLITVHSGIPGIPLIGPQVDYLPALLQMLFGTPLVPGTEFTPRGVRHV</sequence>
<dbReference type="GO" id="GO:0016787">
    <property type="term" value="F:hydrolase activity"/>
    <property type="evidence" value="ECO:0007669"/>
    <property type="project" value="UniProtKB-KW"/>
</dbReference>